<evidence type="ECO:0000313" key="2">
    <source>
        <dbReference type="EMBL" id="EET09662.1"/>
    </source>
</evidence>
<organism evidence="2">
    <name type="scientific">Burkholderia pseudomallei 1710a</name>
    <dbReference type="NCBI Taxonomy" id="320371"/>
    <lineage>
        <taxon>Bacteria</taxon>
        <taxon>Pseudomonadati</taxon>
        <taxon>Pseudomonadota</taxon>
        <taxon>Betaproteobacteria</taxon>
        <taxon>Burkholderiales</taxon>
        <taxon>Burkholderiaceae</taxon>
        <taxon>Burkholderia</taxon>
        <taxon>pseudomallei group</taxon>
    </lineage>
</organism>
<dbReference type="Proteomes" id="UP000001812">
    <property type="component" value="Chromosome I"/>
</dbReference>
<name>A0A0E1WJ45_BURPE</name>
<feature type="compositionally biased region" description="Basic residues" evidence="1">
    <location>
        <begin position="11"/>
        <end position="22"/>
    </location>
</feature>
<sequence>MPASGRAAAQHFRRAARAVRHRATGDNLAAPPETFNP</sequence>
<dbReference type="HOGENOM" id="CLU_3341268_0_0_4"/>
<protein>
    <submittedName>
        <fullName evidence="2">Uncharacterized protein</fullName>
    </submittedName>
</protein>
<evidence type="ECO:0000256" key="1">
    <source>
        <dbReference type="SAM" id="MobiDB-lite"/>
    </source>
</evidence>
<feature type="compositionally biased region" description="Low complexity" evidence="1">
    <location>
        <begin position="1"/>
        <end position="10"/>
    </location>
</feature>
<accession>A0A0E1WJ45</accession>
<dbReference type="AlphaFoldDB" id="A0A0E1WJ45"/>
<feature type="region of interest" description="Disordered" evidence="1">
    <location>
        <begin position="1"/>
        <end position="37"/>
    </location>
</feature>
<reference evidence="2" key="1">
    <citation type="submission" date="2009-05" db="EMBL/GenBank/DDBJ databases">
        <authorList>
            <person name="Harkins D.M."/>
            <person name="DeShazer D."/>
            <person name="Woods D.E."/>
            <person name="Brinkac L.M."/>
            <person name="Brown K.A."/>
            <person name="Hung G.C."/>
            <person name="Tuanyok A."/>
            <person name="Zhang B."/>
            <person name="Nierman W.C."/>
        </authorList>
    </citation>
    <scope>NUCLEOTIDE SEQUENCE [LARGE SCALE GENOMIC DNA]</scope>
    <source>
        <strain evidence="2">1710a</strain>
    </source>
</reference>
<proteinExistence type="predicted"/>
<gene>
    <name evidence="2" type="ORF">BURPS1710A_1349</name>
</gene>
<dbReference type="EMBL" id="CM000832">
    <property type="protein sequence ID" value="EET09662.1"/>
    <property type="molecule type" value="Genomic_DNA"/>
</dbReference>